<sequence>MLLGPKRTQEGCIYATNTFARQVIDGSTAFLELRSGWGAAADMQLQRRQYLQLAIAAPTLSCELTRRKMARPPKDQVVVPTAARIEAI</sequence>
<reference evidence="1" key="1">
    <citation type="submission" date="2023-04" db="EMBL/GenBank/DDBJ databases">
        <title>Phytophthora lilii NBRC 32176.</title>
        <authorList>
            <person name="Ichikawa N."/>
            <person name="Sato H."/>
            <person name="Tonouchi N."/>
        </authorList>
    </citation>
    <scope>NUCLEOTIDE SEQUENCE</scope>
    <source>
        <strain evidence="1">NBRC 32176</strain>
    </source>
</reference>
<dbReference type="AlphaFoldDB" id="A0A9W7CI81"/>
<proteinExistence type="predicted"/>
<keyword evidence="2" id="KW-1185">Reference proteome</keyword>
<dbReference type="Proteomes" id="UP001165083">
    <property type="component" value="Unassembled WGS sequence"/>
</dbReference>
<evidence type="ECO:0000313" key="2">
    <source>
        <dbReference type="Proteomes" id="UP001165083"/>
    </source>
</evidence>
<protein>
    <submittedName>
        <fullName evidence="1">Unnamed protein product</fullName>
    </submittedName>
</protein>
<comment type="caution">
    <text evidence="1">The sequence shown here is derived from an EMBL/GenBank/DDBJ whole genome shotgun (WGS) entry which is preliminary data.</text>
</comment>
<evidence type="ECO:0000313" key="1">
    <source>
        <dbReference type="EMBL" id="GMF33598.1"/>
    </source>
</evidence>
<name>A0A9W7CI81_9STRA</name>
<organism evidence="1 2">
    <name type="scientific">Phytophthora lilii</name>
    <dbReference type="NCBI Taxonomy" id="2077276"/>
    <lineage>
        <taxon>Eukaryota</taxon>
        <taxon>Sar</taxon>
        <taxon>Stramenopiles</taxon>
        <taxon>Oomycota</taxon>
        <taxon>Peronosporomycetes</taxon>
        <taxon>Peronosporales</taxon>
        <taxon>Peronosporaceae</taxon>
        <taxon>Phytophthora</taxon>
    </lineage>
</organism>
<gene>
    <name evidence="1" type="ORF">Plil01_001431900</name>
</gene>
<dbReference type="EMBL" id="BSXW01001092">
    <property type="protein sequence ID" value="GMF33598.1"/>
    <property type="molecule type" value="Genomic_DNA"/>
</dbReference>
<accession>A0A9W7CI81</accession>